<accession>A0ABW3NFB5</accession>
<evidence type="ECO:0000313" key="2">
    <source>
        <dbReference type="Proteomes" id="UP001597041"/>
    </source>
</evidence>
<proteinExistence type="predicted"/>
<organism evidence="1 2">
    <name type="scientific">Oceanobacillus locisalsi</name>
    <dbReference type="NCBI Taxonomy" id="546107"/>
    <lineage>
        <taxon>Bacteria</taxon>
        <taxon>Bacillati</taxon>
        <taxon>Bacillota</taxon>
        <taxon>Bacilli</taxon>
        <taxon>Bacillales</taxon>
        <taxon>Bacillaceae</taxon>
        <taxon>Oceanobacillus</taxon>
    </lineage>
</organism>
<dbReference type="PROSITE" id="PS51257">
    <property type="entry name" value="PROKAR_LIPOPROTEIN"/>
    <property type="match status" value="1"/>
</dbReference>
<evidence type="ECO:0000313" key="1">
    <source>
        <dbReference type="EMBL" id="MFD1066352.1"/>
    </source>
</evidence>
<reference evidence="2" key="1">
    <citation type="journal article" date="2019" name="Int. J. Syst. Evol. Microbiol.">
        <title>The Global Catalogue of Microorganisms (GCM) 10K type strain sequencing project: providing services to taxonomists for standard genome sequencing and annotation.</title>
        <authorList>
            <consortium name="The Broad Institute Genomics Platform"/>
            <consortium name="The Broad Institute Genome Sequencing Center for Infectious Disease"/>
            <person name="Wu L."/>
            <person name="Ma J."/>
        </authorList>
    </citation>
    <scope>NUCLEOTIDE SEQUENCE [LARGE SCALE GENOMIC DNA]</scope>
    <source>
        <strain evidence="2">CCUG 56608</strain>
    </source>
</reference>
<sequence length="226" mass="26185">MKKMYFLLGSAFFMTACSMSEEDVVEETVAASEEVNNYTLDITTSHPNESENNEYALNIDLENTQGYITSDYSSEYEVSSAEFYYNSDTVYEKEQDSDWIESSLQVEEMHELYFVDYTQIAQVLEYIEPLEETSFEALDESYAFSYQAGNQVDAIDLLEEWGFNLGDEPVMDASVVFHINNDNYYIENIALEYTMLAGNDMEVKLTQQLDYQNINRAEEIERPEDL</sequence>
<keyword evidence="2" id="KW-1185">Reference proteome</keyword>
<dbReference type="Proteomes" id="UP001597041">
    <property type="component" value="Unassembled WGS sequence"/>
</dbReference>
<gene>
    <name evidence="1" type="ORF">ACFQ19_09985</name>
</gene>
<comment type="caution">
    <text evidence="1">The sequence shown here is derived from an EMBL/GenBank/DDBJ whole genome shotgun (WGS) entry which is preliminary data.</text>
</comment>
<name>A0ABW3NFB5_9BACI</name>
<protein>
    <submittedName>
        <fullName evidence="1">Uncharacterized protein</fullName>
    </submittedName>
</protein>
<dbReference type="EMBL" id="JBHTKK010000010">
    <property type="protein sequence ID" value="MFD1066352.1"/>
    <property type="molecule type" value="Genomic_DNA"/>
</dbReference>
<dbReference type="RefSeq" id="WP_379591933.1">
    <property type="nucleotide sequence ID" value="NZ_JBHTKK010000010.1"/>
</dbReference>